<comment type="caution">
    <text evidence="2">The sequence shown here is derived from an EMBL/GenBank/DDBJ whole genome shotgun (WGS) entry which is preliminary data.</text>
</comment>
<dbReference type="Proteomes" id="UP000703269">
    <property type="component" value="Unassembled WGS sequence"/>
</dbReference>
<protein>
    <submittedName>
        <fullName evidence="2">Uncharacterized protein</fullName>
    </submittedName>
</protein>
<dbReference type="OrthoDB" id="2804270at2759"/>
<organism evidence="2 3">
    <name type="scientific">Phanerochaete sordida</name>
    <dbReference type="NCBI Taxonomy" id="48140"/>
    <lineage>
        <taxon>Eukaryota</taxon>
        <taxon>Fungi</taxon>
        <taxon>Dikarya</taxon>
        <taxon>Basidiomycota</taxon>
        <taxon>Agaricomycotina</taxon>
        <taxon>Agaricomycetes</taxon>
        <taxon>Polyporales</taxon>
        <taxon>Phanerochaetaceae</taxon>
        <taxon>Phanerochaete</taxon>
    </lineage>
</organism>
<dbReference type="AlphaFoldDB" id="A0A9P3GDK2"/>
<reference evidence="2 3" key="1">
    <citation type="submission" date="2021-08" db="EMBL/GenBank/DDBJ databases">
        <title>Draft Genome Sequence of Phanerochaete sordida strain YK-624.</title>
        <authorList>
            <person name="Mori T."/>
            <person name="Dohra H."/>
            <person name="Suzuki T."/>
            <person name="Kawagishi H."/>
            <person name="Hirai H."/>
        </authorList>
    </citation>
    <scope>NUCLEOTIDE SEQUENCE [LARGE SCALE GENOMIC DNA]</scope>
    <source>
        <strain evidence="2 3">YK-624</strain>
    </source>
</reference>
<feature type="region of interest" description="Disordered" evidence="1">
    <location>
        <begin position="92"/>
        <end position="111"/>
    </location>
</feature>
<evidence type="ECO:0000256" key="1">
    <source>
        <dbReference type="SAM" id="MobiDB-lite"/>
    </source>
</evidence>
<evidence type="ECO:0000313" key="3">
    <source>
        <dbReference type="Proteomes" id="UP000703269"/>
    </source>
</evidence>
<evidence type="ECO:0000313" key="2">
    <source>
        <dbReference type="EMBL" id="GJE92933.1"/>
    </source>
</evidence>
<name>A0A9P3GDK2_9APHY</name>
<gene>
    <name evidence="2" type="ORF">PsYK624_090920</name>
</gene>
<keyword evidence="3" id="KW-1185">Reference proteome</keyword>
<accession>A0A9P3GDK2</accession>
<sequence>MPKKVDMQPIRVMDTRKENVVPSGIQARMAALFDKIEPAQGPAAPAPPAYVRRLKMPELAQGAQASKNAKIQREVEALRSLNRVGNGGQRLLKTKAFGGNGVANRQDREKQQNRYSLECISVIERIKRERTEKA</sequence>
<proteinExistence type="predicted"/>
<dbReference type="EMBL" id="BPQB01000029">
    <property type="protein sequence ID" value="GJE92933.1"/>
    <property type="molecule type" value="Genomic_DNA"/>
</dbReference>